<feature type="non-terminal residue" evidence="2">
    <location>
        <position position="109"/>
    </location>
</feature>
<organism evidence="2 3">
    <name type="scientific">Desulfitobacterium dehalogenans</name>
    <dbReference type="NCBI Taxonomy" id="36854"/>
    <lineage>
        <taxon>Bacteria</taxon>
        <taxon>Bacillati</taxon>
        <taxon>Bacillota</taxon>
        <taxon>Clostridia</taxon>
        <taxon>Eubacteriales</taxon>
        <taxon>Desulfitobacteriaceae</taxon>
        <taxon>Desulfitobacterium</taxon>
    </lineage>
</organism>
<accession>A0A7C7D3S4</accession>
<keyword evidence="1" id="KW-0472">Membrane</keyword>
<keyword evidence="1" id="KW-0812">Transmembrane</keyword>
<feature type="transmembrane region" description="Helical" evidence="1">
    <location>
        <begin position="67"/>
        <end position="84"/>
    </location>
</feature>
<gene>
    <name evidence="2" type="ORF">GX523_01925</name>
</gene>
<evidence type="ECO:0000313" key="2">
    <source>
        <dbReference type="EMBL" id="HHY25507.1"/>
    </source>
</evidence>
<dbReference type="PROSITE" id="PS51257">
    <property type="entry name" value="PROKAR_LIPOPROTEIN"/>
    <property type="match status" value="1"/>
</dbReference>
<reference evidence="2 3" key="1">
    <citation type="journal article" date="2020" name="Biotechnol. Biofuels">
        <title>New insights from the biogas microbiome by comprehensive genome-resolved metagenomics of nearly 1600 species originating from multiple anaerobic digesters.</title>
        <authorList>
            <person name="Campanaro S."/>
            <person name="Treu L."/>
            <person name="Rodriguez-R L.M."/>
            <person name="Kovalovszki A."/>
            <person name="Ziels R.M."/>
            <person name="Maus I."/>
            <person name="Zhu X."/>
            <person name="Kougias P.G."/>
            <person name="Basile A."/>
            <person name="Luo G."/>
            <person name="Schluter A."/>
            <person name="Konstantinidis K.T."/>
            <person name="Angelidaki I."/>
        </authorList>
    </citation>
    <scope>NUCLEOTIDE SEQUENCE [LARGE SCALE GENOMIC DNA]</scope>
    <source>
        <strain evidence="2">AS05jafATM_4</strain>
    </source>
</reference>
<evidence type="ECO:0000256" key="1">
    <source>
        <dbReference type="SAM" id="Phobius"/>
    </source>
</evidence>
<comment type="caution">
    <text evidence="2">The sequence shown here is derived from an EMBL/GenBank/DDBJ whole genome shotgun (WGS) entry which is preliminary data.</text>
</comment>
<dbReference type="AlphaFoldDB" id="A0A7C7D3S4"/>
<keyword evidence="1" id="KW-1133">Transmembrane helix</keyword>
<proteinExistence type="predicted"/>
<name>A0A7C7D3S4_9FIRM</name>
<dbReference type="Proteomes" id="UP000553059">
    <property type="component" value="Unassembled WGS sequence"/>
</dbReference>
<sequence length="109" mass="12001">MKSWHYALTVFLGGCCYGMLSTIVKLAYSAGFPSSVVTGAQYFFGTILIWSLVLVTKEKKLTLKQALKLLAAGIPFGLTGTFYYQSLQTLNASLAIIFLFQFVWIGTLV</sequence>
<feature type="transmembrane region" description="Helical" evidence="1">
    <location>
        <begin position="39"/>
        <end position="55"/>
    </location>
</feature>
<protein>
    <submittedName>
        <fullName evidence="2">EamA/RhaT family transporter</fullName>
    </submittedName>
</protein>
<evidence type="ECO:0000313" key="3">
    <source>
        <dbReference type="Proteomes" id="UP000553059"/>
    </source>
</evidence>
<dbReference type="EMBL" id="DUTF01000043">
    <property type="protein sequence ID" value="HHY25507.1"/>
    <property type="molecule type" value="Genomic_DNA"/>
</dbReference>
<feature type="transmembrane region" description="Helical" evidence="1">
    <location>
        <begin position="90"/>
        <end position="108"/>
    </location>
</feature>